<evidence type="ECO:0000256" key="6">
    <source>
        <dbReference type="ARBA" id="ARBA00023125"/>
    </source>
</evidence>
<name>A0AAD8IMQ0_9APIA</name>
<evidence type="ECO:0000256" key="3">
    <source>
        <dbReference type="ARBA" id="ARBA00022553"/>
    </source>
</evidence>
<evidence type="ECO:0000313" key="15">
    <source>
        <dbReference type="EMBL" id="KAK1388794.1"/>
    </source>
</evidence>
<keyword evidence="6" id="KW-0238">DNA-binding</keyword>
<evidence type="ECO:0000256" key="8">
    <source>
        <dbReference type="ARBA" id="ARBA00023242"/>
    </source>
</evidence>
<keyword evidence="16" id="KW-1185">Reference proteome</keyword>
<evidence type="ECO:0000259" key="14">
    <source>
        <dbReference type="PROSITE" id="PS00434"/>
    </source>
</evidence>
<feature type="compositionally biased region" description="Polar residues" evidence="13">
    <location>
        <begin position="296"/>
        <end position="307"/>
    </location>
</feature>
<feature type="coiled-coil region" evidence="12">
    <location>
        <begin position="115"/>
        <end position="149"/>
    </location>
</feature>
<evidence type="ECO:0000256" key="9">
    <source>
        <dbReference type="ARBA" id="ARBA00055747"/>
    </source>
</evidence>
<proteinExistence type="inferred from homology"/>
<dbReference type="InterPro" id="IPR000232">
    <property type="entry name" value="HSF_DNA-bd"/>
</dbReference>
<accession>A0AAD8IMQ0</accession>
<comment type="function">
    <text evidence="9">DNA-binding protein that specifically binds heat shock promoter elements (HSE) and activates transcription.</text>
</comment>
<evidence type="ECO:0000256" key="2">
    <source>
        <dbReference type="ARBA" id="ARBA00006403"/>
    </source>
</evidence>
<dbReference type="PANTHER" id="PTHR10015:SF445">
    <property type="entry name" value="HEAT STRESS TRANSCRIPTION FACTOR A-4B-LIKE"/>
    <property type="match status" value="1"/>
</dbReference>
<dbReference type="PANTHER" id="PTHR10015">
    <property type="entry name" value="HEAT SHOCK TRANSCRIPTION FACTOR"/>
    <property type="match status" value="1"/>
</dbReference>
<dbReference type="GO" id="GO:0003700">
    <property type="term" value="F:DNA-binding transcription factor activity"/>
    <property type="evidence" value="ECO:0007669"/>
    <property type="project" value="InterPro"/>
</dbReference>
<keyword evidence="4" id="KW-0805">Transcription regulation</keyword>
<dbReference type="PRINTS" id="PR00056">
    <property type="entry name" value="HSFDOMAIN"/>
</dbReference>
<protein>
    <recommendedName>
        <fullName evidence="10">Heat stress transcription factor</fullName>
    </recommendedName>
</protein>
<evidence type="ECO:0000256" key="11">
    <source>
        <dbReference type="RuleBase" id="RU004020"/>
    </source>
</evidence>
<dbReference type="Proteomes" id="UP001237642">
    <property type="component" value="Unassembled WGS sequence"/>
</dbReference>
<dbReference type="SMART" id="SM00415">
    <property type="entry name" value="HSF"/>
    <property type="match status" value="1"/>
</dbReference>
<dbReference type="GO" id="GO:0005634">
    <property type="term" value="C:nucleus"/>
    <property type="evidence" value="ECO:0007669"/>
    <property type="project" value="UniProtKB-SubCell"/>
</dbReference>
<dbReference type="GO" id="GO:0006357">
    <property type="term" value="P:regulation of transcription by RNA polymerase II"/>
    <property type="evidence" value="ECO:0007669"/>
    <property type="project" value="TreeGrafter"/>
</dbReference>
<dbReference type="InterPro" id="IPR036388">
    <property type="entry name" value="WH-like_DNA-bd_sf"/>
</dbReference>
<comment type="subcellular location">
    <subcellularLocation>
        <location evidence="1">Nucleus</location>
    </subcellularLocation>
</comment>
<reference evidence="15" key="1">
    <citation type="submission" date="2023-02" db="EMBL/GenBank/DDBJ databases">
        <title>Genome of toxic invasive species Heracleum sosnowskyi carries increased number of genes despite the absence of recent whole-genome duplications.</title>
        <authorList>
            <person name="Schelkunov M."/>
            <person name="Shtratnikova V."/>
            <person name="Makarenko M."/>
            <person name="Klepikova A."/>
            <person name="Omelchenko D."/>
            <person name="Novikova G."/>
            <person name="Obukhova E."/>
            <person name="Bogdanov V."/>
            <person name="Penin A."/>
            <person name="Logacheva M."/>
        </authorList>
    </citation>
    <scope>NUCLEOTIDE SEQUENCE</scope>
    <source>
        <strain evidence="15">Hsosn_3</strain>
        <tissue evidence="15">Leaf</tissue>
    </source>
</reference>
<dbReference type="AlphaFoldDB" id="A0AAD8IMQ0"/>
<dbReference type="PROSITE" id="PS00434">
    <property type="entry name" value="HSF_DOMAIN"/>
    <property type="match status" value="1"/>
</dbReference>
<evidence type="ECO:0000256" key="10">
    <source>
        <dbReference type="ARBA" id="ARBA00081483"/>
    </source>
</evidence>
<feature type="region of interest" description="Disordered" evidence="13">
    <location>
        <begin position="278"/>
        <end position="307"/>
    </location>
</feature>
<dbReference type="Pfam" id="PF00447">
    <property type="entry name" value="HSF_DNA-bind"/>
    <property type="match status" value="1"/>
</dbReference>
<dbReference type="EMBL" id="JAUIZM010000004">
    <property type="protein sequence ID" value="KAK1388794.1"/>
    <property type="molecule type" value="Genomic_DNA"/>
</dbReference>
<sequence length="395" mass="44495">MDGSNAPAPFLTKTYEMVEDPATDSIVSWSHSAHSFIVWNPPEFARFLLPTYFKHNNFSSFVRQLNTYGFRKIDPDQWEFANEEFIRGQRHLLLKIHRRKPIHSHSVQPRGNSSNHLTDIERQEFEDEIERLNRDKSMLQLELQSHRQERQAFDIQVRSLGQRLKNIEQRQRQAVTSSAQLLQKSTAAHHFENASKKRRLAISSYFYDEADTGGNQVSTLSQNAMSISVLNSELIQNLDSSLRVLERFLHDIGSSLADEVNDYGVHLRNSPGVIAEMSSSSASSDVNGLPKIRGSSPPQLEKTQSFPQLAATSDHADSYLNIDSRPSKIDVDANPAAFPIINIPNKMEGTTTPVQPTVVTDGANGEIALEGFWWSMDDVNNLTKQMGHLSPAGRL</sequence>
<evidence type="ECO:0000256" key="4">
    <source>
        <dbReference type="ARBA" id="ARBA00023015"/>
    </source>
</evidence>
<dbReference type="GO" id="GO:0034605">
    <property type="term" value="P:cellular response to heat"/>
    <property type="evidence" value="ECO:0007669"/>
    <property type="project" value="TreeGrafter"/>
</dbReference>
<keyword evidence="7" id="KW-0804">Transcription</keyword>
<evidence type="ECO:0000256" key="7">
    <source>
        <dbReference type="ARBA" id="ARBA00023163"/>
    </source>
</evidence>
<keyword evidence="3" id="KW-0597">Phosphoprotein</keyword>
<dbReference type="InterPro" id="IPR036390">
    <property type="entry name" value="WH_DNA-bd_sf"/>
</dbReference>
<keyword evidence="12" id="KW-0175">Coiled coil</keyword>
<evidence type="ECO:0000256" key="13">
    <source>
        <dbReference type="SAM" id="MobiDB-lite"/>
    </source>
</evidence>
<dbReference type="FunFam" id="1.10.10.10:FF:000057">
    <property type="entry name" value="Heat shock transcription factor 1"/>
    <property type="match status" value="1"/>
</dbReference>
<dbReference type="Gene3D" id="1.10.10.10">
    <property type="entry name" value="Winged helix-like DNA-binding domain superfamily/Winged helix DNA-binding domain"/>
    <property type="match status" value="1"/>
</dbReference>
<organism evidence="15 16">
    <name type="scientific">Heracleum sosnowskyi</name>
    <dbReference type="NCBI Taxonomy" id="360622"/>
    <lineage>
        <taxon>Eukaryota</taxon>
        <taxon>Viridiplantae</taxon>
        <taxon>Streptophyta</taxon>
        <taxon>Embryophyta</taxon>
        <taxon>Tracheophyta</taxon>
        <taxon>Spermatophyta</taxon>
        <taxon>Magnoliopsida</taxon>
        <taxon>eudicotyledons</taxon>
        <taxon>Gunneridae</taxon>
        <taxon>Pentapetalae</taxon>
        <taxon>asterids</taxon>
        <taxon>campanulids</taxon>
        <taxon>Apiales</taxon>
        <taxon>Apiaceae</taxon>
        <taxon>Apioideae</taxon>
        <taxon>apioid superclade</taxon>
        <taxon>Tordylieae</taxon>
        <taxon>Tordyliinae</taxon>
        <taxon>Heracleum</taxon>
    </lineage>
</organism>
<keyword evidence="5" id="KW-0346">Stress response</keyword>
<dbReference type="GO" id="GO:0000978">
    <property type="term" value="F:RNA polymerase II cis-regulatory region sequence-specific DNA binding"/>
    <property type="evidence" value="ECO:0007669"/>
    <property type="project" value="TreeGrafter"/>
</dbReference>
<comment type="caution">
    <text evidence="15">The sequence shown here is derived from an EMBL/GenBank/DDBJ whole genome shotgun (WGS) entry which is preliminary data.</text>
</comment>
<feature type="domain" description="HSF-type DNA-binding" evidence="14">
    <location>
        <begin position="49"/>
        <end position="73"/>
    </location>
</feature>
<evidence type="ECO:0000256" key="12">
    <source>
        <dbReference type="SAM" id="Coils"/>
    </source>
</evidence>
<comment type="similarity">
    <text evidence="2 11">Belongs to the HSF family.</text>
</comment>
<evidence type="ECO:0000256" key="1">
    <source>
        <dbReference type="ARBA" id="ARBA00004123"/>
    </source>
</evidence>
<reference evidence="15" key="2">
    <citation type="submission" date="2023-05" db="EMBL/GenBank/DDBJ databases">
        <authorList>
            <person name="Schelkunov M.I."/>
        </authorList>
    </citation>
    <scope>NUCLEOTIDE SEQUENCE</scope>
    <source>
        <strain evidence="15">Hsosn_3</strain>
        <tissue evidence="15">Leaf</tissue>
    </source>
</reference>
<evidence type="ECO:0000256" key="5">
    <source>
        <dbReference type="ARBA" id="ARBA00023016"/>
    </source>
</evidence>
<evidence type="ECO:0000313" key="16">
    <source>
        <dbReference type="Proteomes" id="UP001237642"/>
    </source>
</evidence>
<keyword evidence="8" id="KW-0539">Nucleus</keyword>
<dbReference type="SUPFAM" id="SSF46785">
    <property type="entry name" value="Winged helix' DNA-binding domain"/>
    <property type="match status" value="1"/>
</dbReference>
<gene>
    <name evidence="15" type="ORF">POM88_016972</name>
</gene>